<evidence type="ECO:0000313" key="1">
    <source>
        <dbReference type="EMBL" id="CAG7834866.1"/>
    </source>
</evidence>
<name>A0A8J2LP47_9HEXA</name>
<dbReference type="Proteomes" id="UP000708208">
    <property type="component" value="Unassembled WGS sequence"/>
</dbReference>
<keyword evidence="2" id="KW-1185">Reference proteome</keyword>
<protein>
    <submittedName>
        <fullName evidence="1">Uncharacterized protein</fullName>
    </submittedName>
</protein>
<accession>A0A8J2LP47</accession>
<reference evidence="1" key="1">
    <citation type="submission" date="2021-06" db="EMBL/GenBank/DDBJ databases">
        <authorList>
            <person name="Hodson N. C."/>
            <person name="Mongue J. A."/>
            <person name="Jaron S. K."/>
        </authorList>
    </citation>
    <scope>NUCLEOTIDE SEQUENCE</scope>
</reference>
<evidence type="ECO:0000313" key="2">
    <source>
        <dbReference type="Proteomes" id="UP000708208"/>
    </source>
</evidence>
<feature type="non-terminal residue" evidence="1">
    <location>
        <position position="1"/>
    </location>
</feature>
<proteinExistence type="predicted"/>
<dbReference type="EMBL" id="CAJVCH010570421">
    <property type="protein sequence ID" value="CAG7834866.1"/>
    <property type="molecule type" value="Genomic_DNA"/>
</dbReference>
<organism evidence="1 2">
    <name type="scientific">Allacma fusca</name>
    <dbReference type="NCBI Taxonomy" id="39272"/>
    <lineage>
        <taxon>Eukaryota</taxon>
        <taxon>Metazoa</taxon>
        <taxon>Ecdysozoa</taxon>
        <taxon>Arthropoda</taxon>
        <taxon>Hexapoda</taxon>
        <taxon>Collembola</taxon>
        <taxon>Symphypleona</taxon>
        <taxon>Sminthuridae</taxon>
        <taxon>Allacma</taxon>
    </lineage>
</organism>
<dbReference type="AlphaFoldDB" id="A0A8J2LP47"/>
<gene>
    <name evidence="1" type="ORF">AFUS01_LOCUS44317</name>
</gene>
<comment type="caution">
    <text evidence="1">The sequence shown here is derived from an EMBL/GenBank/DDBJ whole genome shotgun (WGS) entry which is preliminary data.</text>
</comment>
<sequence>FCLGSVKNSNNFHTQPKHE</sequence>